<feature type="transmembrane region" description="Helical" evidence="9">
    <location>
        <begin position="420"/>
        <end position="441"/>
    </location>
</feature>
<evidence type="ECO:0000256" key="2">
    <source>
        <dbReference type="ARBA" id="ARBA00009749"/>
    </source>
</evidence>
<dbReference type="InterPro" id="IPR006668">
    <property type="entry name" value="Mg_transptr_MgtE_intracell_dom"/>
</dbReference>
<evidence type="ECO:0000256" key="3">
    <source>
        <dbReference type="ARBA" id="ARBA00022448"/>
    </source>
</evidence>
<organism evidence="11 12">
    <name type="scientific">Microscilla marina ATCC 23134</name>
    <dbReference type="NCBI Taxonomy" id="313606"/>
    <lineage>
        <taxon>Bacteria</taxon>
        <taxon>Pseudomonadati</taxon>
        <taxon>Bacteroidota</taxon>
        <taxon>Cytophagia</taxon>
        <taxon>Cytophagales</taxon>
        <taxon>Microscillaceae</taxon>
        <taxon>Microscilla</taxon>
    </lineage>
</organism>
<comment type="similarity">
    <text evidence="2 9">Belongs to the SLC41A transporter family.</text>
</comment>
<keyword evidence="7 9" id="KW-0472">Membrane</keyword>
<gene>
    <name evidence="11" type="ORF">M23134_06241</name>
</gene>
<dbReference type="Gene3D" id="1.10.357.20">
    <property type="entry name" value="SLC41 divalent cation transporters, integral membrane domain"/>
    <property type="match status" value="1"/>
</dbReference>
<dbReference type="InterPro" id="IPR036739">
    <property type="entry name" value="SLC41_membr_dom_sf"/>
</dbReference>
<proteinExistence type="inferred from homology"/>
<keyword evidence="12" id="KW-1185">Reference proteome</keyword>
<dbReference type="SMART" id="SM00924">
    <property type="entry name" value="MgtE_N"/>
    <property type="match status" value="1"/>
</dbReference>
<dbReference type="InterPro" id="IPR006669">
    <property type="entry name" value="MgtE_transporter"/>
</dbReference>
<dbReference type="NCBIfam" id="TIGR00400">
    <property type="entry name" value="mgtE"/>
    <property type="match status" value="1"/>
</dbReference>
<dbReference type="InterPro" id="IPR046342">
    <property type="entry name" value="CBS_dom_sf"/>
</dbReference>
<evidence type="ECO:0000313" key="11">
    <source>
        <dbReference type="EMBL" id="EAY24019.1"/>
    </source>
</evidence>
<dbReference type="PANTHER" id="PTHR43773">
    <property type="entry name" value="MAGNESIUM TRANSPORTER MGTE"/>
    <property type="match status" value="1"/>
</dbReference>
<dbReference type="InterPro" id="IPR000644">
    <property type="entry name" value="CBS_dom"/>
</dbReference>
<feature type="transmembrane region" description="Helical" evidence="9">
    <location>
        <begin position="286"/>
        <end position="306"/>
    </location>
</feature>
<feature type="transmembrane region" description="Helical" evidence="9">
    <location>
        <begin position="387"/>
        <end position="413"/>
    </location>
</feature>
<evidence type="ECO:0000313" key="12">
    <source>
        <dbReference type="Proteomes" id="UP000004095"/>
    </source>
</evidence>
<sequence length="450" mass="49941">MSFVLTKDLLDKVEKAVDTKNSQFVENELSLLRPADISTVLNEMDTEQAMFVMDLLTVETAAEIISYLDEDVCIPFIRNYPSETIAQWINYIDSDDAADILNELPLQTREEIIAFLDSKEKADYIIDLLHYEEDCAGGLMAKELISANINWTVIQAIDEIRRQAEKVEKIYSLYVVDNQERLLGRVSLKKIILSNDETRIADIYEQGIVAVKTYQDEDEVAEIMRKYDLAAVPVINERGKLMGRITIDDAVDVITEQAEEERQIITGISEDIEEDDNVLMLTRARLPWLIIGMAGGLMGARFIGLFEKDLAILPAMAFFIPLITATGGNVGIQSSSIVLQSLANKSMIGVNYFQRLFKVLIVAIINGVVISVIVFGFTIILGQTVNLAGIVAISLFFVVLLASFMGTITPLVLDKLGINPALAAGPFITTANDLLGLAVYFSTAHMLYSF</sequence>
<dbReference type="Pfam" id="PF03448">
    <property type="entry name" value="MgtE_N"/>
    <property type="match status" value="1"/>
</dbReference>
<keyword evidence="5 9" id="KW-0460">Magnesium</keyword>
<dbReference type="Gene3D" id="1.25.60.10">
    <property type="entry name" value="MgtE N-terminal domain-like"/>
    <property type="match status" value="1"/>
</dbReference>
<dbReference type="GO" id="GO:0015095">
    <property type="term" value="F:magnesium ion transmembrane transporter activity"/>
    <property type="evidence" value="ECO:0007669"/>
    <property type="project" value="UniProtKB-UniRule"/>
</dbReference>
<comment type="subunit">
    <text evidence="9">Homodimer.</text>
</comment>
<comment type="function">
    <text evidence="9">Acts as a magnesium transporter.</text>
</comment>
<dbReference type="EMBL" id="AAWS01000088">
    <property type="protein sequence ID" value="EAY24019.1"/>
    <property type="molecule type" value="Genomic_DNA"/>
</dbReference>
<keyword evidence="8" id="KW-0129">CBS domain</keyword>
<dbReference type="CDD" id="cd04606">
    <property type="entry name" value="CBS_pair_Mg_transporter"/>
    <property type="match status" value="1"/>
</dbReference>
<comment type="subcellular location">
    <subcellularLocation>
        <location evidence="9">Cell membrane</location>
        <topology evidence="9">Multi-pass membrane protein</topology>
    </subcellularLocation>
    <subcellularLocation>
        <location evidence="1">Membrane</location>
        <topology evidence="1">Multi-pass membrane protein</topology>
    </subcellularLocation>
</comment>
<dbReference type="SUPFAM" id="SSF161093">
    <property type="entry name" value="MgtE membrane domain-like"/>
    <property type="match status" value="1"/>
</dbReference>
<evidence type="ECO:0000256" key="5">
    <source>
        <dbReference type="ARBA" id="ARBA00022842"/>
    </source>
</evidence>
<evidence type="ECO:0000256" key="7">
    <source>
        <dbReference type="ARBA" id="ARBA00023136"/>
    </source>
</evidence>
<dbReference type="OrthoDB" id="9790355at2"/>
<evidence type="ECO:0000259" key="10">
    <source>
        <dbReference type="PROSITE" id="PS51371"/>
    </source>
</evidence>
<dbReference type="Pfam" id="PF01769">
    <property type="entry name" value="MgtE"/>
    <property type="match status" value="1"/>
</dbReference>
<dbReference type="GO" id="GO:0005886">
    <property type="term" value="C:plasma membrane"/>
    <property type="evidence" value="ECO:0007669"/>
    <property type="project" value="UniProtKB-SubCell"/>
</dbReference>
<keyword evidence="9" id="KW-1003">Cell membrane</keyword>
<keyword evidence="6 9" id="KW-1133">Transmembrane helix</keyword>
<comment type="caution">
    <text evidence="11">The sequence shown here is derived from an EMBL/GenBank/DDBJ whole genome shotgun (WGS) entry which is preliminary data.</text>
</comment>
<feature type="transmembrane region" description="Helical" evidence="9">
    <location>
        <begin position="312"/>
        <end position="339"/>
    </location>
</feature>
<dbReference type="GO" id="GO:0046872">
    <property type="term" value="F:metal ion binding"/>
    <property type="evidence" value="ECO:0007669"/>
    <property type="project" value="UniProtKB-KW"/>
</dbReference>
<dbReference type="SUPFAM" id="SSF158791">
    <property type="entry name" value="MgtE N-terminal domain-like"/>
    <property type="match status" value="1"/>
</dbReference>
<accession>A2A024</accession>
<dbReference type="SMART" id="SM00116">
    <property type="entry name" value="CBS"/>
    <property type="match status" value="2"/>
</dbReference>
<dbReference type="RefSeq" id="WP_002705678.1">
    <property type="nucleotide sequence ID" value="NZ_AAWS01000088.1"/>
</dbReference>
<feature type="domain" description="CBS" evidence="10">
    <location>
        <begin position="204"/>
        <end position="260"/>
    </location>
</feature>
<evidence type="ECO:0000256" key="1">
    <source>
        <dbReference type="ARBA" id="ARBA00004141"/>
    </source>
</evidence>
<name>A2A024_MICM2</name>
<evidence type="ECO:0000256" key="9">
    <source>
        <dbReference type="RuleBase" id="RU362011"/>
    </source>
</evidence>
<keyword evidence="9" id="KW-0479">Metal-binding</keyword>
<dbReference type="eggNOG" id="COG2239">
    <property type="taxonomic scope" value="Bacteria"/>
</dbReference>
<reference evidence="11 12" key="1">
    <citation type="submission" date="2007-01" db="EMBL/GenBank/DDBJ databases">
        <authorList>
            <person name="Haygood M."/>
            <person name="Podell S."/>
            <person name="Anderson C."/>
            <person name="Hopkinson B."/>
            <person name="Roe K."/>
            <person name="Barbeau K."/>
            <person name="Gaasterland T."/>
            <person name="Ferriera S."/>
            <person name="Johnson J."/>
            <person name="Kravitz S."/>
            <person name="Beeson K."/>
            <person name="Sutton G."/>
            <person name="Rogers Y.-H."/>
            <person name="Friedman R."/>
            <person name="Frazier M."/>
            <person name="Venter J.C."/>
        </authorList>
    </citation>
    <scope>NUCLEOTIDE SEQUENCE [LARGE SCALE GENOMIC DNA]</scope>
    <source>
        <strain evidence="11 12">ATCC 23134</strain>
    </source>
</reference>
<dbReference type="InterPro" id="IPR038076">
    <property type="entry name" value="MgtE_N_sf"/>
</dbReference>
<dbReference type="Proteomes" id="UP000004095">
    <property type="component" value="Unassembled WGS sequence"/>
</dbReference>
<dbReference type="SUPFAM" id="SSF54631">
    <property type="entry name" value="CBS-domain pair"/>
    <property type="match status" value="1"/>
</dbReference>
<dbReference type="PANTHER" id="PTHR43773:SF1">
    <property type="entry name" value="MAGNESIUM TRANSPORTER MGTE"/>
    <property type="match status" value="1"/>
</dbReference>
<dbReference type="AlphaFoldDB" id="A2A024"/>
<dbReference type="InterPro" id="IPR006667">
    <property type="entry name" value="SLC41_membr_dom"/>
</dbReference>
<keyword evidence="4 9" id="KW-0812">Transmembrane</keyword>
<evidence type="ECO:0000256" key="8">
    <source>
        <dbReference type="PROSITE-ProRule" id="PRU00703"/>
    </source>
</evidence>
<protein>
    <recommendedName>
        <fullName evidence="9">Magnesium transporter MgtE</fullName>
    </recommendedName>
</protein>
<dbReference type="PROSITE" id="PS51371">
    <property type="entry name" value="CBS"/>
    <property type="match status" value="2"/>
</dbReference>
<feature type="domain" description="CBS" evidence="10">
    <location>
        <begin position="140"/>
        <end position="203"/>
    </location>
</feature>
<feature type="transmembrane region" description="Helical" evidence="9">
    <location>
        <begin position="359"/>
        <end position="381"/>
    </location>
</feature>
<dbReference type="Gene3D" id="3.10.580.10">
    <property type="entry name" value="CBS-domain"/>
    <property type="match status" value="1"/>
</dbReference>
<dbReference type="Pfam" id="PF00571">
    <property type="entry name" value="CBS"/>
    <property type="match status" value="2"/>
</dbReference>
<evidence type="ECO:0000256" key="4">
    <source>
        <dbReference type="ARBA" id="ARBA00022692"/>
    </source>
</evidence>
<evidence type="ECO:0000256" key="6">
    <source>
        <dbReference type="ARBA" id="ARBA00022989"/>
    </source>
</evidence>
<keyword evidence="3 9" id="KW-0813">Transport</keyword>